<keyword evidence="2" id="KW-1185">Reference proteome</keyword>
<accession>A0ABN7NJA2</accession>
<name>A0ABN7NJA2_TIMPD</name>
<evidence type="ECO:0000313" key="2">
    <source>
        <dbReference type="Proteomes" id="UP001153148"/>
    </source>
</evidence>
<evidence type="ECO:0000313" key="1">
    <source>
        <dbReference type="EMBL" id="CAG2054528.1"/>
    </source>
</evidence>
<reference evidence="1" key="1">
    <citation type="submission" date="2021-03" db="EMBL/GenBank/DDBJ databases">
        <authorList>
            <person name="Tran Van P."/>
        </authorList>
    </citation>
    <scope>NUCLEOTIDE SEQUENCE</scope>
</reference>
<gene>
    <name evidence="1" type="ORF">TPAB3V08_LOCUS1549</name>
</gene>
<dbReference type="Proteomes" id="UP001153148">
    <property type="component" value="Unassembled WGS sequence"/>
</dbReference>
<dbReference type="EMBL" id="CAJPIN010001417">
    <property type="protein sequence ID" value="CAG2054528.1"/>
    <property type="molecule type" value="Genomic_DNA"/>
</dbReference>
<organism evidence="1 2">
    <name type="scientific">Timema podura</name>
    <name type="common">Walking stick</name>
    <dbReference type="NCBI Taxonomy" id="61482"/>
    <lineage>
        <taxon>Eukaryota</taxon>
        <taxon>Metazoa</taxon>
        <taxon>Ecdysozoa</taxon>
        <taxon>Arthropoda</taxon>
        <taxon>Hexapoda</taxon>
        <taxon>Insecta</taxon>
        <taxon>Pterygota</taxon>
        <taxon>Neoptera</taxon>
        <taxon>Polyneoptera</taxon>
        <taxon>Phasmatodea</taxon>
        <taxon>Timematodea</taxon>
        <taxon>Timematoidea</taxon>
        <taxon>Timematidae</taxon>
        <taxon>Timema</taxon>
    </lineage>
</organism>
<sequence length="125" mass="13756">MTLTVTSHNQAMCNNLMAQGSDYSTGDNYLMFFTETGEFVVYKTTVPGLMKCVGTNIYEPSHFSTSDWDLNPDLHLFGSTVYCGTDALDEAATEAGCHEMSTFIKISSSTILMITVLSLRGVERK</sequence>
<proteinExistence type="predicted"/>
<protein>
    <submittedName>
        <fullName evidence="1">Uncharacterized protein</fullName>
    </submittedName>
</protein>
<comment type="caution">
    <text evidence="1">The sequence shown here is derived from an EMBL/GenBank/DDBJ whole genome shotgun (WGS) entry which is preliminary data.</text>
</comment>